<evidence type="ECO:0008006" key="5">
    <source>
        <dbReference type="Google" id="ProtNLM"/>
    </source>
</evidence>
<reference evidence="4" key="1">
    <citation type="submission" date="2018-05" db="EMBL/GenBank/DDBJ databases">
        <authorList>
            <person name="Lanie J.A."/>
            <person name="Ng W.-L."/>
            <person name="Kazmierczak K.M."/>
            <person name="Andrzejewski T.M."/>
            <person name="Davidsen T.M."/>
            <person name="Wayne K.J."/>
            <person name="Tettelin H."/>
            <person name="Glass J.I."/>
            <person name="Rusch D."/>
            <person name="Podicherti R."/>
            <person name="Tsui H.-C.T."/>
            <person name="Winkler M.E."/>
        </authorList>
    </citation>
    <scope>NUCLEOTIDE SEQUENCE</scope>
</reference>
<evidence type="ECO:0000256" key="1">
    <source>
        <dbReference type="ARBA" id="ARBA00023143"/>
    </source>
</evidence>
<dbReference type="InterPro" id="IPR046358">
    <property type="entry name" value="Flagellin_C"/>
</dbReference>
<dbReference type="Pfam" id="PF00669">
    <property type="entry name" value="Flagellin_N"/>
    <property type="match status" value="1"/>
</dbReference>
<feature type="non-terminal residue" evidence="4">
    <location>
        <position position="1"/>
    </location>
</feature>
<evidence type="ECO:0000259" key="3">
    <source>
        <dbReference type="Pfam" id="PF00700"/>
    </source>
</evidence>
<dbReference type="InterPro" id="IPR001492">
    <property type="entry name" value="Flagellin"/>
</dbReference>
<gene>
    <name evidence="4" type="ORF">METZ01_LOCUS117133</name>
</gene>
<organism evidence="4">
    <name type="scientific">marine metagenome</name>
    <dbReference type="NCBI Taxonomy" id="408172"/>
    <lineage>
        <taxon>unclassified sequences</taxon>
        <taxon>metagenomes</taxon>
        <taxon>ecological metagenomes</taxon>
    </lineage>
</organism>
<feature type="domain" description="Flagellin N-terminal" evidence="2">
    <location>
        <begin position="3"/>
        <end position="138"/>
    </location>
</feature>
<feature type="domain" description="Flagellin C-terminal" evidence="3">
    <location>
        <begin position="186"/>
        <end position="270"/>
    </location>
</feature>
<dbReference type="Pfam" id="PF00700">
    <property type="entry name" value="Flagellin_C"/>
    <property type="match status" value="1"/>
</dbReference>
<dbReference type="EMBL" id="UINC01015228">
    <property type="protein sequence ID" value="SVA64279.1"/>
    <property type="molecule type" value="Genomic_DNA"/>
</dbReference>
<accession>A0A381XHV6</accession>
<dbReference type="PRINTS" id="PR00207">
    <property type="entry name" value="FLAGELLIN"/>
</dbReference>
<dbReference type="PANTHER" id="PTHR42792">
    <property type="entry name" value="FLAGELLIN"/>
    <property type="match status" value="1"/>
</dbReference>
<name>A0A381XHV6_9ZZZZ</name>
<keyword evidence="1" id="KW-0975">Bacterial flagellum</keyword>
<evidence type="ECO:0000259" key="2">
    <source>
        <dbReference type="Pfam" id="PF00669"/>
    </source>
</evidence>
<proteinExistence type="predicted"/>
<dbReference type="InterPro" id="IPR042187">
    <property type="entry name" value="Flagellin_C_sub2"/>
</dbReference>
<protein>
    <recommendedName>
        <fullName evidence="5">Flagellin</fullName>
    </recommendedName>
</protein>
<dbReference type="InterPro" id="IPR001029">
    <property type="entry name" value="Flagellin_N"/>
</dbReference>
<dbReference type="GO" id="GO:0005198">
    <property type="term" value="F:structural molecule activity"/>
    <property type="evidence" value="ECO:0007669"/>
    <property type="project" value="InterPro"/>
</dbReference>
<dbReference type="Gene3D" id="6.10.10.10">
    <property type="entry name" value="Flagellar export chaperone, C-terminal domain"/>
    <property type="match status" value="1"/>
</dbReference>
<dbReference type="AlphaFoldDB" id="A0A381XHV6"/>
<evidence type="ECO:0000313" key="4">
    <source>
        <dbReference type="EMBL" id="SVA64279.1"/>
    </source>
</evidence>
<dbReference type="Gene3D" id="1.20.1330.10">
    <property type="entry name" value="f41 fragment of flagellin, N-terminal domain"/>
    <property type="match status" value="2"/>
</dbReference>
<dbReference type="SUPFAM" id="SSF64518">
    <property type="entry name" value="Phase 1 flagellin"/>
    <property type="match status" value="1"/>
</dbReference>
<dbReference type="PANTHER" id="PTHR42792:SF2">
    <property type="entry name" value="FLAGELLIN"/>
    <property type="match status" value="1"/>
</dbReference>
<sequence length="271" mass="29744">VVINSNNIADKTARSLLASTRELSSSLNRLSSGSKLSKPSDNAAGLAVTSRFESQFLRLNSSFENISNAMSFTQTQDGYLKTIDTALTRMGELSLLAKNDTLSDSDRELYDKEFQQLKTFLTRAKSKQFNGVDLFSENEIKVTIDSSESVFSIPPVSLKSEAYLFSDEDAETVHIRTSKKAQESLDLVLGAVSQIALDRAQIGAIQSRLDFTNTQLTSTKENLSNAMSRINDVDVAKEATEYARYQILVQSGTSMLAQANAMPKTVLQLLA</sequence>
<dbReference type="GO" id="GO:0009288">
    <property type="term" value="C:bacterial-type flagellum"/>
    <property type="evidence" value="ECO:0007669"/>
    <property type="project" value="InterPro"/>
</dbReference>